<keyword evidence="10" id="KW-0677">Repeat</keyword>
<dbReference type="FunFam" id="1.20.1420.30:FF:000001">
    <property type="entry name" value="sodium/calcium exchanger 1 isoform X1"/>
    <property type="match status" value="1"/>
</dbReference>
<dbReference type="Pfam" id="PF16494">
    <property type="entry name" value="Na_Ca_ex_C"/>
    <property type="match status" value="1"/>
</dbReference>
<dbReference type="GO" id="GO:0098794">
    <property type="term" value="C:postsynapse"/>
    <property type="evidence" value="ECO:0007669"/>
    <property type="project" value="TreeGrafter"/>
</dbReference>
<keyword evidence="7 20" id="KW-0812">Transmembrane</keyword>
<evidence type="ECO:0000256" key="7">
    <source>
        <dbReference type="ARBA" id="ARBA00022692"/>
    </source>
</evidence>
<feature type="transmembrane region" description="Helical" evidence="20">
    <location>
        <begin position="797"/>
        <end position="817"/>
    </location>
</feature>
<feature type="domain" description="Calx-beta" evidence="21">
    <location>
        <begin position="458"/>
        <end position="557"/>
    </location>
</feature>
<evidence type="ECO:0000256" key="14">
    <source>
        <dbReference type="ARBA" id="ARBA00023053"/>
    </source>
</evidence>
<evidence type="ECO:0000256" key="11">
    <source>
        <dbReference type="ARBA" id="ARBA00022837"/>
    </source>
</evidence>
<dbReference type="Gene3D" id="2.60.40.2030">
    <property type="match status" value="2"/>
</dbReference>
<comment type="catalytic activity">
    <reaction evidence="19">
        <text>Ca(2+)(in) + 3 Na(+)(out) = Ca(2+)(out) + 3 Na(+)(in)</text>
        <dbReference type="Rhea" id="RHEA:69955"/>
        <dbReference type="ChEBI" id="CHEBI:29101"/>
        <dbReference type="ChEBI" id="CHEBI:29108"/>
    </reaction>
</comment>
<dbReference type="AlphaFoldDB" id="A0A9Y4JTZ3"/>
<dbReference type="SMART" id="SM00237">
    <property type="entry name" value="Calx_beta"/>
    <property type="match status" value="2"/>
</dbReference>
<dbReference type="GO" id="GO:0007154">
    <property type="term" value="P:cell communication"/>
    <property type="evidence" value="ECO:0007669"/>
    <property type="project" value="InterPro"/>
</dbReference>
<dbReference type="GO" id="GO:0005432">
    <property type="term" value="F:calcium:sodium antiporter activity"/>
    <property type="evidence" value="ECO:0007669"/>
    <property type="project" value="InterPro"/>
</dbReference>
<dbReference type="PRINTS" id="PR01259">
    <property type="entry name" value="NACAEXCHNGR"/>
</dbReference>
<dbReference type="InterPro" id="IPR032452">
    <property type="entry name" value="Na_Ca_Ex_C-exten"/>
</dbReference>
<evidence type="ECO:0000256" key="20">
    <source>
        <dbReference type="SAM" id="Phobius"/>
    </source>
</evidence>
<feature type="transmembrane region" description="Helical" evidence="20">
    <location>
        <begin position="20"/>
        <end position="41"/>
    </location>
</feature>
<dbReference type="PANTHER" id="PTHR11878:SF8">
    <property type="entry name" value="SODIUM_CALCIUM EXCHANGER 2"/>
    <property type="match status" value="1"/>
</dbReference>
<evidence type="ECO:0000256" key="15">
    <source>
        <dbReference type="ARBA" id="ARBA00023065"/>
    </source>
</evidence>
<reference evidence="23" key="1">
    <citation type="submission" date="2025-08" db="UniProtKB">
        <authorList>
            <consortium name="RefSeq"/>
        </authorList>
    </citation>
    <scope>IDENTIFICATION</scope>
</reference>
<dbReference type="Pfam" id="PF03160">
    <property type="entry name" value="Calx-beta"/>
    <property type="match status" value="1"/>
</dbReference>
<dbReference type="InterPro" id="IPR004837">
    <property type="entry name" value="NaCa_Exmemb"/>
</dbReference>
<evidence type="ECO:0000256" key="16">
    <source>
        <dbReference type="ARBA" id="ARBA00023136"/>
    </source>
</evidence>
<evidence type="ECO:0000256" key="6">
    <source>
        <dbReference type="ARBA" id="ARBA00022568"/>
    </source>
</evidence>
<dbReference type="InterPro" id="IPR003644">
    <property type="entry name" value="Calx_beta"/>
</dbReference>
<keyword evidence="22" id="KW-1185">Reference proteome</keyword>
<comment type="similarity">
    <text evidence="2">Belongs to the Ca(2+):cation antiporter (CaCA) (TC 2.A.19) family. SLC8 subfamily.</text>
</comment>
<keyword evidence="16 20" id="KW-0472">Membrane</keyword>
<evidence type="ECO:0000256" key="2">
    <source>
        <dbReference type="ARBA" id="ARBA00007489"/>
    </source>
</evidence>
<evidence type="ECO:0000256" key="13">
    <source>
        <dbReference type="ARBA" id="ARBA00022989"/>
    </source>
</evidence>
<dbReference type="InterPro" id="IPR038081">
    <property type="entry name" value="CalX-like_sf"/>
</dbReference>
<organism evidence="22 23">
    <name type="scientific">Stegastes partitus</name>
    <name type="common">bicolor damselfish</name>
    <dbReference type="NCBI Taxonomy" id="144197"/>
    <lineage>
        <taxon>Eukaryota</taxon>
        <taxon>Metazoa</taxon>
        <taxon>Chordata</taxon>
        <taxon>Craniata</taxon>
        <taxon>Vertebrata</taxon>
        <taxon>Euteleostomi</taxon>
        <taxon>Actinopterygii</taxon>
        <taxon>Neopterygii</taxon>
        <taxon>Teleostei</taxon>
        <taxon>Neoteleostei</taxon>
        <taxon>Acanthomorphata</taxon>
        <taxon>Ovalentaria</taxon>
        <taxon>Pomacentridae</taxon>
        <taxon>Stegastes</taxon>
    </lineage>
</organism>
<keyword evidence="13 20" id="KW-1133">Transmembrane helix</keyword>
<protein>
    <submittedName>
        <fullName evidence="23">Sodium/calcium exchanger 2b isoform X7</fullName>
    </submittedName>
</protein>
<gene>
    <name evidence="23" type="primary">slc8a2b</name>
</gene>
<evidence type="ECO:0000256" key="19">
    <source>
        <dbReference type="ARBA" id="ARBA00033667"/>
    </source>
</evidence>
<evidence type="ECO:0000313" key="22">
    <source>
        <dbReference type="Proteomes" id="UP000694891"/>
    </source>
</evidence>
<keyword evidence="9" id="KW-0732">Signal</keyword>
<dbReference type="GO" id="GO:0098703">
    <property type="term" value="P:calcium ion import across plasma membrane"/>
    <property type="evidence" value="ECO:0007669"/>
    <property type="project" value="TreeGrafter"/>
</dbReference>
<evidence type="ECO:0000256" key="9">
    <source>
        <dbReference type="ARBA" id="ARBA00022729"/>
    </source>
</evidence>
<dbReference type="RefSeq" id="XP_008281269.1">
    <property type="nucleotide sequence ID" value="XM_008283047.1"/>
</dbReference>
<keyword evidence="17" id="KW-0325">Glycoprotein</keyword>
<evidence type="ECO:0000256" key="5">
    <source>
        <dbReference type="ARBA" id="ARBA00022475"/>
    </source>
</evidence>
<dbReference type="InterPro" id="IPR044880">
    <property type="entry name" value="NCX_ion-bd_dom_sf"/>
</dbReference>
<dbReference type="Proteomes" id="UP000694891">
    <property type="component" value="Unplaced"/>
</dbReference>
<sequence>MPGILLPVWKPDKPGLGYQVARAVVYFVSLMYMFLGVSIIADRFMASIEVITSQEKEVTITMPNGETSVATVRIWNETVSNLTLMALGSSAPEILLSVIEVCGHNFAAGQLGPGTIVGSAAFNMFVIIGICVWTIPNGETRKIKHLRVFFITAFWSIFAYIWLYLILSVMSPGVVEVWEALVTLLYFPVCVILAWIADRRLLFYKYMGKRYRADKRHGIVVETEGDLTPNKGGMEMIIDGKLPPRGGAELDESRKEVIRILKELKQKYPDKELDQLVELANYYALLHQQKSRAFYRIQATRMMIGAGNVLKKHAADHARRTAVTDEEAPEDEDDLAICSRISFESAHSQCMENCGVLTLAVVCQGGLGENTFYVDYRTEDGSANAGSDYEYSEGTLVFKPGETRREIKVGIIDDDIFEEDEHFFVRLLNLRVGDAEGMFESDEVGATPKARLMEPLVATVTILDDDHAGIFTFSERMVRVSESVGTMEVMVVRNSGARGTVILPYHTESGTAKAGDDYEDARGELEFTNDQTTQTLQIRIIDDEEYEKHENFFVVLEEPRWLKRGISALLLNQGKNMSAEEEEARRIAEMGKPILGEHSRLEVVIEESYEFKSTVDKLIKKTNLALVIGTHSWREQFVEAVTVSAAGDGDDDEEGREERLPSCYDYVMHFLTVFWKVLFACVPPTEYWNGWACFFVSISVIGLLTAVIGDLASHFGCTVGLRDTVTAVVFVALGTSIPDTFASKVAAMQDQHADASVGNVTGSNAVNVFLGIGVAWSVAAVYWRVKGKEFKVDPGSLAFSVTLFTIFAFICMAVLLFRRRPSIGGELGGPRVSRLLTTLLFLGLWFLYILFSSLEAYCHINGF</sequence>
<evidence type="ECO:0000256" key="8">
    <source>
        <dbReference type="ARBA" id="ARBA00022723"/>
    </source>
</evidence>
<feature type="domain" description="Calx-beta" evidence="21">
    <location>
        <begin position="321"/>
        <end position="428"/>
    </location>
</feature>
<keyword evidence="5" id="KW-1003">Cell membrane</keyword>
<evidence type="ECO:0000256" key="3">
    <source>
        <dbReference type="ARBA" id="ARBA00022448"/>
    </source>
</evidence>
<keyword evidence="4" id="KW-0050">Antiport</keyword>
<dbReference type="GO" id="GO:0005516">
    <property type="term" value="F:calmodulin binding"/>
    <property type="evidence" value="ECO:0007669"/>
    <property type="project" value="UniProtKB-KW"/>
</dbReference>
<comment type="subcellular location">
    <subcellularLocation>
        <location evidence="1">Cell membrane</location>
        <topology evidence="1">Multi-pass membrane protein</topology>
    </subcellularLocation>
</comment>
<proteinExistence type="inferred from homology"/>
<evidence type="ECO:0000256" key="1">
    <source>
        <dbReference type="ARBA" id="ARBA00004651"/>
    </source>
</evidence>
<dbReference type="InterPro" id="IPR051171">
    <property type="entry name" value="CaCA"/>
</dbReference>
<keyword evidence="3" id="KW-0813">Transport</keyword>
<evidence type="ECO:0000256" key="17">
    <source>
        <dbReference type="ARBA" id="ARBA00023180"/>
    </source>
</evidence>
<dbReference type="SUPFAM" id="SSF141072">
    <property type="entry name" value="CalX-like"/>
    <property type="match status" value="2"/>
</dbReference>
<feature type="transmembrane region" description="Helical" evidence="20">
    <location>
        <begin position="116"/>
        <end position="136"/>
    </location>
</feature>
<accession>A0A9Y4JTZ3</accession>
<dbReference type="Gene3D" id="1.20.1420.30">
    <property type="entry name" value="NCX, central ion-binding region"/>
    <property type="match status" value="2"/>
</dbReference>
<dbReference type="Pfam" id="PF01699">
    <property type="entry name" value="Na_Ca_ex"/>
    <property type="match status" value="2"/>
</dbReference>
<keyword evidence="18" id="KW-0739">Sodium transport</keyword>
<evidence type="ECO:0000256" key="10">
    <source>
        <dbReference type="ARBA" id="ARBA00022737"/>
    </source>
</evidence>
<dbReference type="GO" id="GO:0046872">
    <property type="term" value="F:metal ion binding"/>
    <property type="evidence" value="ECO:0007669"/>
    <property type="project" value="UniProtKB-KW"/>
</dbReference>
<feature type="transmembrane region" description="Helical" evidence="20">
    <location>
        <begin position="177"/>
        <end position="197"/>
    </location>
</feature>
<keyword evidence="14" id="KW-0915">Sodium</keyword>
<dbReference type="PANTHER" id="PTHR11878">
    <property type="entry name" value="SODIUM/CALCIUM EXCHANGER"/>
    <property type="match status" value="1"/>
</dbReference>
<dbReference type="GO" id="GO:0030424">
    <property type="term" value="C:axon"/>
    <property type="evidence" value="ECO:0007669"/>
    <property type="project" value="TreeGrafter"/>
</dbReference>
<keyword evidence="6" id="KW-0109">Calcium transport</keyword>
<feature type="transmembrane region" description="Helical" evidence="20">
    <location>
        <begin position="148"/>
        <end position="171"/>
    </location>
</feature>
<feature type="transmembrane region" description="Helical" evidence="20">
    <location>
        <begin position="691"/>
        <end position="712"/>
    </location>
</feature>
<feature type="transmembrane region" description="Helical" evidence="20">
    <location>
        <begin position="765"/>
        <end position="785"/>
    </location>
</feature>
<keyword evidence="15" id="KW-0406">Ion transport</keyword>
<name>A0A9Y4JTZ3_9TELE</name>
<dbReference type="FunFam" id="1.20.1420.30:FF:000003">
    <property type="entry name" value="sodium/calcium exchanger 1 isoform X1"/>
    <property type="match status" value="1"/>
</dbReference>
<dbReference type="NCBIfam" id="TIGR00845">
    <property type="entry name" value="caca"/>
    <property type="match status" value="1"/>
</dbReference>
<evidence type="ECO:0000259" key="21">
    <source>
        <dbReference type="SMART" id="SM00237"/>
    </source>
</evidence>
<evidence type="ECO:0000313" key="23">
    <source>
        <dbReference type="RefSeq" id="XP_008281269.1"/>
    </source>
</evidence>
<dbReference type="GO" id="GO:0042383">
    <property type="term" value="C:sarcolemma"/>
    <property type="evidence" value="ECO:0007669"/>
    <property type="project" value="TreeGrafter"/>
</dbReference>
<dbReference type="InterPro" id="IPR004836">
    <property type="entry name" value="Na_Ca_Ex"/>
</dbReference>
<dbReference type="CTD" id="567212"/>
<keyword evidence="12" id="KW-0112">Calmodulin-binding</keyword>
<keyword evidence="8" id="KW-0479">Metal-binding</keyword>
<keyword evidence="11" id="KW-0106">Calcium</keyword>
<evidence type="ECO:0000256" key="18">
    <source>
        <dbReference type="ARBA" id="ARBA00023201"/>
    </source>
</evidence>
<feature type="transmembrane region" description="Helical" evidence="20">
    <location>
        <begin position="837"/>
        <end position="858"/>
    </location>
</feature>
<evidence type="ECO:0000256" key="4">
    <source>
        <dbReference type="ARBA" id="ARBA00022449"/>
    </source>
</evidence>
<evidence type="ECO:0000256" key="12">
    <source>
        <dbReference type="ARBA" id="ARBA00022860"/>
    </source>
</evidence>